<keyword evidence="3" id="KW-1003">Cell membrane</keyword>
<comment type="caution">
    <text evidence="11">The sequence shown here is derived from an EMBL/GenBank/DDBJ whole genome shotgun (WGS) entry which is preliminary data.</text>
</comment>
<keyword evidence="5 9" id="KW-1133">Transmembrane helix</keyword>
<feature type="transmembrane region" description="Helical" evidence="9">
    <location>
        <begin position="414"/>
        <end position="434"/>
    </location>
</feature>
<evidence type="ECO:0000256" key="8">
    <source>
        <dbReference type="SAM" id="MobiDB-lite"/>
    </source>
</evidence>
<keyword evidence="12" id="KW-1185">Reference proteome</keyword>
<name>A0ABP7DIR0_9MICC</name>
<feature type="transmembrane region" description="Helical" evidence="9">
    <location>
        <begin position="246"/>
        <end position="267"/>
    </location>
</feature>
<dbReference type="InterPro" id="IPR003918">
    <property type="entry name" value="NADH_UbQ_OxRdtase"/>
</dbReference>
<dbReference type="PRINTS" id="PR01437">
    <property type="entry name" value="NUOXDRDTASE4"/>
</dbReference>
<dbReference type="Proteomes" id="UP001501536">
    <property type="component" value="Unassembled WGS sequence"/>
</dbReference>
<dbReference type="EMBL" id="BAABCJ010000002">
    <property type="protein sequence ID" value="GAA3703832.1"/>
    <property type="molecule type" value="Genomic_DNA"/>
</dbReference>
<feature type="region of interest" description="Disordered" evidence="8">
    <location>
        <begin position="548"/>
        <end position="577"/>
    </location>
</feature>
<feature type="transmembrane region" description="Helical" evidence="9">
    <location>
        <begin position="376"/>
        <end position="394"/>
    </location>
</feature>
<dbReference type="Pfam" id="PF00361">
    <property type="entry name" value="Proton_antipo_M"/>
    <property type="match status" value="1"/>
</dbReference>
<feature type="transmembrane region" description="Helical" evidence="9">
    <location>
        <begin position="500"/>
        <end position="521"/>
    </location>
</feature>
<evidence type="ECO:0000256" key="4">
    <source>
        <dbReference type="ARBA" id="ARBA00022692"/>
    </source>
</evidence>
<dbReference type="PANTHER" id="PTHR42703">
    <property type="entry name" value="NADH DEHYDROGENASE"/>
    <property type="match status" value="1"/>
</dbReference>
<keyword evidence="4 7" id="KW-0812">Transmembrane</keyword>
<dbReference type="PANTHER" id="PTHR42703:SF1">
    <property type="entry name" value="NA(+)_H(+) ANTIPORTER SUBUNIT D1"/>
    <property type="match status" value="1"/>
</dbReference>
<feature type="domain" description="NADH:quinone oxidoreductase/Mrp antiporter transmembrane" evidence="10">
    <location>
        <begin position="137"/>
        <end position="425"/>
    </location>
</feature>
<reference evidence="12" key="1">
    <citation type="journal article" date="2019" name="Int. J. Syst. Evol. Microbiol.">
        <title>The Global Catalogue of Microorganisms (GCM) 10K type strain sequencing project: providing services to taxonomists for standard genome sequencing and annotation.</title>
        <authorList>
            <consortium name="The Broad Institute Genomics Platform"/>
            <consortium name="The Broad Institute Genome Sequencing Center for Infectious Disease"/>
            <person name="Wu L."/>
            <person name="Ma J."/>
        </authorList>
    </citation>
    <scope>NUCLEOTIDE SEQUENCE [LARGE SCALE GENOMIC DNA]</scope>
    <source>
        <strain evidence="12">JCM 16961</strain>
    </source>
</reference>
<feature type="transmembrane region" description="Helical" evidence="9">
    <location>
        <begin position="279"/>
        <end position="300"/>
    </location>
</feature>
<feature type="transmembrane region" description="Helical" evidence="9">
    <location>
        <begin position="214"/>
        <end position="239"/>
    </location>
</feature>
<feature type="transmembrane region" description="Helical" evidence="9">
    <location>
        <begin position="307"/>
        <end position="329"/>
    </location>
</feature>
<feature type="transmembrane region" description="Helical" evidence="9">
    <location>
        <begin position="84"/>
        <end position="105"/>
    </location>
</feature>
<feature type="transmembrane region" description="Helical" evidence="9">
    <location>
        <begin position="12"/>
        <end position="29"/>
    </location>
</feature>
<comment type="similarity">
    <text evidence="2">Belongs to the CPA3 antiporters (TC 2.A.63) subunit D family.</text>
</comment>
<evidence type="ECO:0000313" key="11">
    <source>
        <dbReference type="EMBL" id="GAA3703832.1"/>
    </source>
</evidence>
<feature type="transmembrane region" description="Helical" evidence="9">
    <location>
        <begin position="143"/>
        <end position="161"/>
    </location>
</feature>
<dbReference type="NCBIfam" id="NF009308">
    <property type="entry name" value="PRK12665.1"/>
    <property type="match status" value="1"/>
</dbReference>
<accession>A0ABP7DIR0</accession>
<feature type="transmembrane region" description="Helical" evidence="9">
    <location>
        <begin position="117"/>
        <end position="137"/>
    </location>
</feature>
<sequence>MNELLELITSVAPLAVALPILGAALAFVLRRRSRAQRTITIGTLCLTLVLEISMMVNAWRNGAQAVFLGDWQAPWGITMVVDEFSSLMLVVSTAVSLAVLLYATAQGMVDGDGDGPVSIFHPTYLILVAGVSNAFLAGDLFNLYVGFEILLTASYVLLTLGGTAPRIRAGITYVVVSVVSSILFLIAIGLIYAATGTVNMADLGMKLGDLEPGLRMILHLMLLVAFGIKAAVFPLSFWLPDSYPTAPAPVTAVFAGLLTKVGVYAMVRTETLLFPGDSLNTLLMVVALLTMLIGILGAVAQQEIKRMLSFTLTSHIGYMVFGLAVGNVVALGATVYYVAHHIIVQTSLFLVTGLIERRAGTSNVDRLGSLAKLSPVLAVLFFVPAMNLAGIPPLSGFLGKLGLMQGGIDLGTPLVWVLLAGAVLTSLLTLLAVARVWNRAFWRKASDAEEPEPVLLRSLAAAEATAESSVDDGAAPVDPVGPTARTAGVERGRAVPHMMVGATAGLVALGVALTVFAGPLFEFSDRAAASMFERKPYIEAVLGEGSYDGEAPVDVVEGNIDGEPEQGSGSEQGGGGR</sequence>
<comment type="subcellular location">
    <subcellularLocation>
        <location evidence="1">Cell membrane</location>
        <topology evidence="1">Multi-pass membrane protein</topology>
    </subcellularLocation>
    <subcellularLocation>
        <location evidence="7">Membrane</location>
        <topology evidence="7">Multi-pass membrane protein</topology>
    </subcellularLocation>
</comment>
<proteinExistence type="inferred from homology"/>
<evidence type="ECO:0000256" key="7">
    <source>
        <dbReference type="RuleBase" id="RU000320"/>
    </source>
</evidence>
<keyword evidence="6 9" id="KW-0472">Membrane</keyword>
<organism evidence="11 12">
    <name type="scientific">Zhihengliuella alba</name>
    <dbReference type="NCBI Taxonomy" id="547018"/>
    <lineage>
        <taxon>Bacteria</taxon>
        <taxon>Bacillati</taxon>
        <taxon>Actinomycetota</taxon>
        <taxon>Actinomycetes</taxon>
        <taxon>Micrococcales</taxon>
        <taxon>Micrococcaceae</taxon>
        <taxon>Zhihengliuella</taxon>
    </lineage>
</organism>
<evidence type="ECO:0000256" key="6">
    <source>
        <dbReference type="ARBA" id="ARBA00023136"/>
    </source>
</evidence>
<evidence type="ECO:0000256" key="9">
    <source>
        <dbReference type="SAM" id="Phobius"/>
    </source>
</evidence>
<evidence type="ECO:0000313" key="12">
    <source>
        <dbReference type="Proteomes" id="UP001501536"/>
    </source>
</evidence>
<dbReference type="RefSeq" id="WP_344882853.1">
    <property type="nucleotide sequence ID" value="NZ_BAABCJ010000002.1"/>
</dbReference>
<evidence type="ECO:0000256" key="5">
    <source>
        <dbReference type="ARBA" id="ARBA00022989"/>
    </source>
</evidence>
<evidence type="ECO:0000256" key="2">
    <source>
        <dbReference type="ARBA" id="ARBA00005346"/>
    </source>
</evidence>
<protein>
    <submittedName>
        <fullName evidence="11">Na+/H+ antiporter subunit D</fullName>
    </submittedName>
</protein>
<feature type="transmembrane region" description="Helical" evidence="9">
    <location>
        <begin position="173"/>
        <end position="194"/>
    </location>
</feature>
<dbReference type="InterPro" id="IPR050586">
    <property type="entry name" value="CPA3_Na-H_Antiporter_D"/>
</dbReference>
<evidence type="ECO:0000259" key="10">
    <source>
        <dbReference type="Pfam" id="PF00361"/>
    </source>
</evidence>
<evidence type="ECO:0000256" key="3">
    <source>
        <dbReference type="ARBA" id="ARBA00022475"/>
    </source>
</evidence>
<gene>
    <name evidence="11" type="ORF">GCM10022377_16940</name>
</gene>
<evidence type="ECO:0000256" key="1">
    <source>
        <dbReference type="ARBA" id="ARBA00004651"/>
    </source>
</evidence>
<dbReference type="InterPro" id="IPR001750">
    <property type="entry name" value="ND/Mrp_TM"/>
</dbReference>